<dbReference type="GO" id="GO:0005739">
    <property type="term" value="C:mitochondrion"/>
    <property type="evidence" value="ECO:0007669"/>
    <property type="project" value="TreeGrafter"/>
</dbReference>
<dbReference type="GO" id="GO:0004146">
    <property type="term" value="F:dihydrofolate reductase activity"/>
    <property type="evidence" value="ECO:0007669"/>
    <property type="project" value="UniProtKB-EC"/>
</dbReference>
<comment type="pathway">
    <text evidence="1">Cofactor biosynthesis; tetrahydrofolate biosynthesis; 5,6,7,8-tetrahydrofolate from 7,8-dihydrofolate: step 1/1.</text>
</comment>
<dbReference type="PROSITE" id="PS00075">
    <property type="entry name" value="DHFR_1"/>
    <property type="match status" value="1"/>
</dbReference>
<comment type="similarity">
    <text evidence="7">Belongs to the dihydrofolate reductase family.</text>
</comment>
<evidence type="ECO:0000256" key="1">
    <source>
        <dbReference type="ARBA" id="ARBA00004903"/>
    </source>
</evidence>
<dbReference type="CDD" id="cd00209">
    <property type="entry name" value="DHFR"/>
    <property type="match status" value="1"/>
</dbReference>
<dbReference type="GO" id="GO:0046654">
    <property type="term" value="P:tetrahydrofolate biosynthetic process"/>
    <property type="evidence" value="ECO:0007669"/>
    <property type="project" value="UniProtKB-UniPathway"/>
</dbReference>
<name>A0A5K3F9E5_MESCO</name>
<dbReference type="Gene3D" id="3.40.430.10">
    <property type="entry name" value="Dihydrofolate Reductase, subunit A"/>
    <property type="match status" value="1"/>
</dbReference>
<evidence type="ECO:0000256" key="6">
    <source>
        <dbReference type="ARBA" id="ARBA00048873"/>
    </source>
</evidence>
<dbReference type="EC" id="1.5.1.3" evidence="2"/>
<dbReference type="InterPro" id="IPR001796">
    <property type="entry name" value="DHFR_dom"/>
</dbReference>
<keyword evidence="5" id="KW-0560">Oxidoreductase</keyword>
<evidence type="ECO:0000259" key="8">
    <source>
        <dbReference type="PROSITE" id="PS51330"/>
    </source>
</evidence>
<dbReference type="InterPro" id="IPR017925">
    <property type="entry name" value="DHFR_CS"/>
</dbReference>
<feature type="domain" description="DHFR" evidence="8">
    <location>
        <begin position="5"/>
        <end position="183"/>
    </location>
</feature>
<dbReference type="UniPathway" id="UPA00077">
    <property type="reaction ID" value="UER00158"/>
</dbReference>
<proteinExistence type="inferred from homology"/>
<evidence type="ECO:0000256" key="7">
    <source>
        <dbReference type="RuleBase" id="RU004474"/>
    </source>
</evidence>
<keyword evidence="3" id="KW-0554">One-carbon metabolism</keyword>
<dbReference type="GO" id="GO:0046452">
    <property type="term" value="P:dihydrofolate metabolic process"/>
    <property type="evidence" value="ECO:0007669"/>
    <property type="project" value="TreeGrafter"/>
</dbReference>
<dbReference type="Pfam" id="PF00186">
    <property type="entry name" value="DHFR_1"/>
    <property type="match status" value="1"/>
</dbReference>
<dbReference type="AlphaFoldDB" id="A0A5K3F9E5"/>
<evidence type="ECO:0000256" key="3">
    <source>
        <dbReference type="ARBA" id="ARBA00022563"/>
    </source>
</evidence>
<dbReference type="InterPro" id="IPR024072">
    <property type="entry name" value="DHFR-like_dom_sf"/>
</dbReference>
<dbReference type="GO" id="GO:0006730">
    <property type="term" value="P:one-carbon metabolic process"/>
    <property type="evidence" value="ECO:0007669"/>
    <property type="project" value="UniProtKB-KW"/>
</dbReference>
<accession>A0A5K3F9E5</accession>
<dbReference type="PANTHER" id="PTHR48069:SF3">
    <property type="entry name" value="DIHYDROFOLATE REDUCTASE"/>
    <property type="match status" value="1"/>
</dbReference>
<protein>
    <recommendedName>
        <fullName evidence="2">dihydrofolate reductase</fullName>
        <ecNumber evidence="2">1.5.1.3</ecNumber>
    </recommendedName>
</protein>
<keyword evidence="4" id="KW-0521">NADP</keyword>
<dbReference type="SUPFAM" id="SSF53597">
    <property type="entry name" value="Dihydrofolate reductase-like"/>
    <property type="match status" value="1"/>
</dbReference>
<dbReference type="InterPro" id="IPR012259">
    <property type="entry name" value="DHFR"/>
</dbReference>
<organism evidence="9">
    <name type="scientific">Mesocestoides corti</name>
    <name type="common">Flatworm</name>
    <dbReference type="NCBI Taxonomy" id="53468"/>
    <lineage>
        <taxon>Eukaryota</taxon>
        <taxon>Metazoa</taxon>
        <taxon>Spiralia</taxon>
        <taxon>Lophotrochozoa</taxon>
        <taxon>Platyhelminthes</taxon>
        <taxon>Cestoda</taxon>
        <taxon>Eucestoda</taxon>
        <taxon>Cyclophyllidea</taxon>
        <taxon>Mesocestoididae</taxon>
        <taxon>Mesocestoides</taxon>
    </lineage>
</organism>
<comment type="catalytic activity">
    <reaction evidence="6">
        <text>(6S)-5,6,7,8-tetrahydrofolate + NADP(+) = 7,8-dihydrofolate + NADPH + H(+)</text>
        <dbReference type="Rhea" id="RHEA:15009"/>
        <dbReference type="ChEBI" id="CHEBI:15378"/>
        <dbReference type="ChEBI" id="CHEBI:57451"/>
        <dbReference type="ChEBI" id="CHEBI:57453"/>
        <dbReference type="ChEBI" id="CHEBI:57783"/>
        <dbReference type="ChEBI" id="CHEBI:58349"/>
        <dbReference type="EC" id="1.5.1.3"/>
    </reaction>
</comment>
<dbReference type="GO" id="GO:0046655">
    <property type="term" value="P:folic acid metabolic process"/>
    <property type="evidence" value="ECO:0007669"/>
    <property type="project" value="TreeGrafter"/>
</dbReference>
<evidence type="ECO:0000256" key="4">
    <source>
        <dbReference type="ARBA" id="ARBA00022857"/>
    </source>
</evidence>
<sequence length="183" mass="20830">MTLKRLNVIAAVASNGGIGKANKLPWKIREDMDFFTRITTTAQEGRRNAVILGRNTWASIPPKFRPLPNRINVIVSTQLESVNEGVYLARSFDDSIRLVESLHDDGLVDEVFVIGGSRIYEAALEQKAYPVRIYCTHIMRDFDCDVFFPSLDWQQLRSVKLDTVDSCVKHCGDIEFRFAVYDL</sequence>
<dbReference type="PRINTS" id="PR00070">
    <property type="entry name" value="DHFR"/>
</dbReference>
<evidence type="ECO:0000313" key="9">
    <source>
        <dbReference type="WBParaSite" id="MCU_006007-RB"/>
    </source>
</evidence>
<dbReference type="PROSITE" id="PS51330">
    <property type="entry name" value="DHFR_2"/>
    <property type="match status" value="1"/>
</dbReference>
<reference evidence="9" key="1">
    <citation type="submission" date="2019-11" db="UniProtKB">
        <authorList>
            <consortium name="WormBaseParasite"/>
        </authorList>
    </citation>
    <scope>IDENTIFICATION</scope>
</reference>
<dbReference type="GO" id="GO:0050661">
    <property type="term" value="F:NADP binding"/>
    <property type="evidence" value="ECO:0007669"/>
    <property type="project" value="InterPro"/>
</dbReference>
<dbReference type="PANTHER" id="PTHR48069">
    <property type="entry name" value="DIHYDROFOLATE REDUCTASE"/>
    <property type="match status" value="1"/>
</dbReference>
<dbReference type="WBParaSite" id="MCU_006007-RB">
    <property type="protein sequence ID" value="MCU_006007-RB"/>
    <property type="gene ID" value="MCU_006007"/>
</dbReference>
<evidence type="ECO:0000256" key="5">
    <source>
        <dbReference type="ARBA" id="ARBA00023002"/>
    </source>
</evidence>
<evidence type="ECO:0000256" key="2">
    <source>
        <dbReference type="ARBA" id="ARBA00012856"/>
    </source>
</evidence>